<dbReference type="InterPro" id="IPR008978">
    <property type="entry name" value="HSP20-like_chaperone"/>
</dbReference>
<dbReference type="CDD" id="cd06464">
    <property type="entry name" value="ACD_sHsps-like"/>
    <property type="match status" value="1"/>
</dbReference>
<dbReference type="SUPFAM" id="SSF49764">
    <property type="entry name" value="HSP20-like chaperones"/>
    <property type="match status" value="1"/>
</dbReference>
<dbReference type="GO" id="GO:0009408">
    <property type="term" value="P:response to heat"/>
    <property type="evidence" value="ECO:0007669"/>
    <property type="project" value="InterPro"/>
</dbReference>
<evidence type="ECO:0000256" key="1">
    <source>
        <dbReference type="ARBA" id="ARBA00023016"/>
    </source>
</evidence>
<comment type="caution">
    <text evidence="6">The sequence shown here is derived from an EMBL/GenBank/DDBJ whole genome shotgun (WGS) entry which is preliminary data.</text>
</comment>
<evidence type="ECO:0000256" key="2">
    <source>
        <dbReference type="PROSITE-ProRule" id="PRU00285"/>
    </source>
</evidence>
<gene>
    <name evidence="6" type="ORF">CDN99_23855</name>
</gene>
<dbReference type="PANTHER" id="PTHR46733">
    <property type="entry name" value="26.5 KDA HEAT SHOCK PROTEIN, MITOCHONDRIAL"/>
    <property type="match status" value="1"/>
</dbReference>
<feature type="region of interest" description="Disordered" evidence="4">
    <location>
        <begin position="1"/>
        <end position="38"/>
    </location>
</feature>
<feature type="compositionally biased region" description="Low complexity" evidence="4">
    <location>
        <begin position="15"/>
        <end position="34"/>
    </location>
</feature>
<comment type="similarity">
    <text evidence="2 3">Belongs to the small heat shock protein (HSP20) family.</text>
</comment>
<keyword evidence="7" id="KW-1185">Reference proteome</keyword>
<proteinExistence type="inferred from homology"/>
<name>A0A246IX31_9BURK</name>
<evidence type="ECO:0000256" key="3">
    <source>
        <dbReference type="RuleBase" id="RU003616"/>
    </source>
</evidence>
<dbReference type="InterPro" id="IPR044587">
    <property type="entry name" value="HSP21-like"/>
</dbReference>
<sequence>MSAQTQLTRTEPVHAQLSASDASASAANRSATSREAAEPAVEIFEDAASITVLADMPGVPREGLDVRLDGQTLVIEGEVAVIAPEGMRGMWAELNVPRYRRAFTLSRELDTARIEAGVKDGVLTLRIPKQAHAQPRRIAVSVV</sequence>
<organism evidence="6 7">
    <name type="scientific">Roseateles aquatilis</name>
    <dbReference type="NCBI Taxonomy" id="431061"/>
    <lineage>
        <taxon>Bacteria</taxon>
        <taxon>Pseudomonadati</taxon>
        <taxon>Pseudomonadota</taxon>
        <taxon>Betaproteobacteria</taxon>
        <taxon>Burkholderiales</taxon>
        <taxon>Sphaerotilaceae</taxon>
        <taxon>Roseateles</taxon>
    </lineage>
</organism>
<dbReference type="OrthoDB" id="9788892at2"/>
<dbReference type="PANTHER" id="PTHR46733:SF4">
    <property type="entry name" value="HEAT SHOCK PROTEIN 21, CHLOROPLASTIC"/>
    <property type="match status" value="1"/>
</dbReference>
<dbReference type="RefSeq" id="WP_088387497.1">
    <property type="nucleotide sequence ID" value="NZ_NIOF01000015.1"/>
</dbReference>
<dbReference type="PROSITE" id="PS01031">
    <property type="entry name" value="SHSP"/>
    <property type="match status" value="1"/>
</dbReference>
<evidence type="ECO:0000256" key="4">
    <source>
        <dbReference type="SAM" id="MobiDB-lite"/>
    </source>
</evidence>
<evidence type="ECO:0000259" key="5">
    <source>
        <dbReference type="PROSITE" id="PS01031"/>
    </source>
</evidence>
<evidence type="ECO:0000313" key="6">
    <source>
        <dbReference type="EMBL" id="OWQ84768.1"/>
    </source>
</evidence>
<keyword evidence="1" id="KW-0346">Stress response</keyword>
<dbReference type="Proteomes" id="UP000197468">
    <property type="component" value="Unassembled WGS sequence"/>
</dbReference>
<reference evidence="6 7" key="1">
    <citation type="journal article" date="2008" name="Int. J. Syst. Evol. Microbiol.">
        <title>Description of Roseateles aquatilis sp. nov. and Roseateles terrae sp. nov., in the class Betaproteobacteria, and emended description of the genus Roseateles.</title>
        <authorList>
            <person name="Gomila M."/>
            <person name="Bowien B."/>
            <person name="Falsen E."/>
            <person name="Moore E.R."/>
            <person name="Lalucat J."/>
        </authorList>
    </citation>
    <scope>NUCLEOTIDE SEQUENCE [LARGE SCALE GENOMIC DNA]</scope>
    <source>
        <strain evidence="6 7">CCUG 48205</strain>
    </source>
</reference>
<feature type="domain" description="SHSP" evidence="5">
    <location>
        <begin position="32"/>
        <end position="143"/>
    </location>
</feature>
<dbReference type="InterPro" id="IPR002068">
    <property type="entry name" value="A-crystallin/Hsp20_dom"/>
</dbReference>
<dbReference type="Gene3D" id="2.60.40.790">
    <property type="match status" value="1"/>
</dbReference>
<accession>A0A246IX31</accession>
<protein>
    <submittedName>
        <fullName evidence="6">Heat-shock protein</fullName>
    </submittedName>
</protein>
<dbReference type="Pfam" id="PF00011">
    <property type="entry name" value="HSP20"/>
    <property type="match status" value="1"/>
</dbReference>
<evidence type="ECO:0000313" key="7">
    <source>
        <dbReference type="Proteomes" id="UP000197468"/>
    </source>
</evidence>
<dbReference type="AlphaFoldDB" id="A0A246IX31"/>
<dbReference type="EMBL" id="NIOF01000015">
    <property type="protein sequence ID" value="OWQ84768.1"/>
    <property type="molecule type" value="Genomic_DNA"/>
</dbReference>